<gene>
    <name evidence="2" type="ORF">DAI18_02015</name>
</gene>
<dbReference type="AlphaFoldDB" id="A0A2S0PEY5"/>
<reference evidence="2 3" key="1">
    <citation type="submission" date="2018-04" db="EMBL/GenBank/DDBJ databases">
        <title>Denitrifier Microvirgula.</title>
        <authorList>
            <person name="Anderson E."/>
            <person name="Jang J."/>
            <person name="Ishii S."/>
        </authorList>
    </citation>
    <scope>NUCLEOTIDE SEQUENCE [LARGE SCALE GENOMIC DNA]</scope>
    <source>
        <strain evidence="2 3">BE2.4</strain>
    </source>
</reference>
<sequence>MRDDFRSRIQLLSPERSPDTTTGFFLTGQGRRRPPSSPAVRAAPAPVPSHPDPMPR</sequence>
<dbReference type="Proteomes" id="UP000244173">
    <property type="component" value="Chromosome"/>
</dbReference>
<evidence type="ECO:0000256" key="1">
    <source>
        <dbReference type="SAM" id="MobiDB-lite"/>
    </source>
</evidence>
<proteinExistence type="predicted"/>
<evidence type="ECO:0000313" key="2">
    <source>
        <dbReference type="EMBL" id="AVY95931.1"/>
    </source>
</evidence>
<feature type="region of interest" description="Disordered" evidence="1">
    <location>
        <begin position="1"/>
        <end position="56"/>
    </location>
</feature>
<organism evidence="2 3">
    <name type="scientific">Microvirgula aerodenitrificans</name>
    <dbReference type="NCBI Taxonomy" id="57480"/>
    <lineage>
        <taxon>Bacteria</taxon>
        <taxon>Pseudomonadati</taxon>
        <taxon>Pseudomonadota</taxon>
        <taxon>Betaproteobacteria</taxon>
        <taxon>Neisseriales</taxon>
        <taxon>Aquaspirillaceae</taxon>
        <taxon>Microvirgula</taxon>
    </lineage>
</organism>
<accession>A0A2S0PEY5</accession>
<dbReference type="KEGG" id="maer:DAI18_02015"/>
<name>A0A2S0PEY5_9NEIS</name>
<protein>
    <submittedName>
        <fullName evidence="2">Uncharacterized protein</fullName>
    </submittedName>
</protein>
<keyword evidence="3" id="KW-1185">Reference proteome</keyword>
<feature type="compositionally biased region" description="Pro residues" evidence="1">
    <location>
        <begin position="45"/>
        <end position="56"/>
    </location>
</feature>
<dbReference type="EMBL" id="CP028519">
    <property type="protein sequence ID" value="AVY95931.1"/>
    <property type="molecule type" value="Genomic_DNA"/>
</dbReference>
<evidence type="ECO:0000313" key="3">
    <source>
        <dbReference type="Proteomes" id="UP000244173"/>
    </source>
</evidence>